<evidence type="ECO:0000313" key="7">
    <source>
        <dbReference type="Proteomes" id="UP000269793"/>
    </source>
</evidence>
<evidence type="ECO:0000256" key="1">
    <source>
        <dbReference type="ARBA" id="ARBA00004123"/>
    </source>
</evidence>
<organism evidence="6 7">
    <name type="scientific">Malassezia restricta (strain ATCC 96810 / NBRC 103918 / CBS 7877)</name>
    <name type="common">Seborrheic dermatitis infection agent</name>
    <dbReference type="NCBI Taxonomy" id="425264"/>
    <lineage>
        <taxon>Eukaryota</taxon>
        <taxon>Fungi</taxon>
        <taxon>Dikarya</taxon>
        <taxon>Basidiomycota</taxon>
        <taxon>Ustilaginomycotina</taxon>
        <taxon>Malasseziomycetes</taxon>
        <taxon>Malasseziales</taxon>
        <taxon>Malasseziaceae</taxon>
        <taxon>Malassezia</taxon>
    </lineage>
</organism>
<proteinExistence type="inferred from homology"/>
<keyword evidence="5" id="KW-0175">Coiled coil</keyword>
<dbReference type="VEuPathDB" id="FungiDB:DNF11_2827"/>
<dbReference type="GO" id="GO:0006999">
    <property type="term" value="P:nuclear pore organization"/>
    <property type="evidence" value="ECO:0007669"/>
    <property type="project" value="TreeGrafter"/>
</dbReference>
<dbReference type="GO" id="GO:0044611">
    <property type="term" value="C:nuclear pore inner ring"/>
    <property type="evidence" value="ECO:0007669"/>
    <property type="project" value="TreeGrafter"/>
</dbReference>
<reference evidence="6 7" key="1">
    <citation type="submission" date="2018-10" db="EMBL/GenBank/DDBJ databases">
        <title>Complete genome sequence of Malassezia restricta CBS 7877.</title>
        <authorList>
            <person name="Morand S.C."/>
            <person name="Bertignac M."/>
            <person name="Iltis A."/>
            <person name="Kolder I."/>
            <person name="Pirovano W."/>
            <person name="Jourdain R."/>
            <person name="Clavaud C."/>
        </authorList>
    </citation>
    <scope>NUCLEOTIDE SEQUENCE [LARGE SCALE GENOMIC DNA]</scope>
    <source>
        <strain evidence="6 7">CBS 7877</strain>
    </source>
</reference>
<dbReference type="GO" id="GO:0017056">
    <property type="term" value="F:structural constituent of nuclear pore"/>
    <property type="evidence" value="ECO:0007669"/>
    <property type="project" value="TreeGrafter"/>
</dbReference>
<evidence type="ECO:0000256" key="3">
    <source>
        <dbReference type="ARBA" id="ARBA00022448"/>
    </source>
</evidence>
<dbReference type="STRING" id="425264.A0A3G2SBT4"/>
<evidence type="ECO:0000256" key="5">
    <source>
        <dbReference type="SAM" id="Coils"/>
    </source>
</evidence>
<evidence type="ECO:0000256" key="2">
    <source>
        <dbReference type="ARBA" id="ARBA00005892"/>
    </source>
</evidence>
<gene>
    <name evidence="6" type="primary">NUP205</name>
    <name evidence="6" type="ORF">DNF11_2827</name>
</gene>
<comment type="subcellular location">
    <subcellularLocation>
        <location evidence="1">Nucleus</location>
    </subcellularLocation>
</comment>
<sequence>MTSAAGVIHVFEPARFESLYDIIHTVSAVPDACDHDWYLAVERNKHALSHLGRVQGPNDAERRDISKGVIMVNGKEKSLNADFVAQTLLLSDELQVSEGYAASLLQEGIAARARWGRAPSEVACLLYYRERLALLACVKELARGTYTLCVGGDLRTGIRMGRVLDDVLQDGAFLENVLKELDTLRSERERVKASMQKARTTNASLSDEVQMERFAWIHQAEQELCHVVYLLALARRLGPSAIEALLTYLAKCTVPTPTAQGPTAPSTSLCLMTAILAVLDTVPDEAGEWLAQHSAAPLCTAEALRNDARCLESIWRIVSTGAWATPGIQHVVQLQLAVFLTEAFATHTSLSPALGQSTDDVQALAMRAITSDHDASALLFLLLRVLSFRRGSDDDIDVEDLGPVSIDPEFQEYVLQQVEHLMRGLTSTCFPLLRKMQRSEEDAAISTLRASRPGSGVASSTRRYDIEALFDLMALLCRGRPESGLPFWQGPDRRISRFLLWAVDTRELGQQRALLGMLASLAEGEQCAVYAHALLEHEAAAPTGSERRLVTWSHLFDWVAHYIEAFQRHTVAVMPPEEMLLLRGFLGVLATVVRYSPATRDALFSHKAYAPLERLFALYACAVPMDLKAALLRAMAAFATQTGTGASPRILSALWDNLDQSGAIRSVRGEPPRALYELEHIECVHGRYPGTHALVSFLSAILPHVAPVSNAATLVAHMQDTLSLTAPMLASRKSSAHAVSYVTFVLDHVLLPASTRTYVRPAERWSLSAACLEFAEQCLATLPVAPLDSTHPGFEVLRRLLSGTPFLQEIFFFVHPDPSCAGYEVINFNMAQTPDYVRVVRAALRILLHVLDLQNDVLHVLPLTHDAALKDRALFLPLDAHLLHAHQIVVQVALYVHCVDAEAAWLAVRLLRALARTSTFQATDAFGPLRARTSCNRLVGLLDMTGETSRVISGVLAWLEADSDDGEDAGASPAKIQRELLDLFLDQLAPDAPAPNVAHLLLGFDMNAPESDRLVQGSRDALLHTLVKRVTPPSTWTPALAERCYAVLHRACLHPYTSASMLRFLRMHDFCAVQLRALPLTPMAVPDQGTLVYGATGEAISTSPEWALALLHTHAHMLSLVALELHTLAVHDQLPRAAPLLAILLGEPTKPEYGDVRGRWRSLLDATDVTWMDEHEAHNPKLAARLSPALVQDPIMAASRAYDIHAVASLLLEERGTQDHAVWLDQARLVLLWAASQNTRKALAHARQEACAAWRQVLDVLVCDVLGTTVRVDVRVPFLLDCVSALLPRLNETDETTVPSMAASTILSLLHAVRACEDQSDADLGMIGPDRLVDTVRAILHVVCAAGSLTSASMRYDLYLSVVCAVQMVLRTSAAPRMHSLLVAHADNLVHVLARDALDGSDVMQTVALTTLSHLVAWDATKGTASMRVGERLASAGYMKSLVLRIQELDMPLQATLVPDPPSLNALYVYEALLTLLGRLAHSRASLLMDARIVDVLARVDFPSLRPEHTLDDTDGFLPPVAERYASLLTPLLQLLAAILASMPHAHNSVHALLLAHQDALLATLHAATQASPGISDVQQAALLVQILTFVTPPSPFHAACLALAATYLVPNAHDLLRPLTPTEREDASMLALTYNGLVQTAADTRLTLFESNARRAVDHLARALVQYMEQTSSEGDARAILVPSMHVARVSDHASSAARVVAAPSLGVAIAALGDQCTSLTLAISSLERVESYRRDPDAVHADEWADLAQEAGLMSSSSVLSMQYRATCIKALERVSRDLVATVEAKLDMVERWLVLLVRHLDLFMHMSTARASFSTDALRSGARAMLMPILEERLAYLSVPAHIVPSADDHATFLQMGARRIAEELLDTTLLPAS</sequence>
<keyword evidence="3" id="KW-0813">Transport</keyword>
<accession>A0A3G2SBT4</accession>
<protein>
    <submittedName>
        <fullName evidence="6">Nuclear pore complex protein Nup205</fullName>
    </submittedName>
</protein>
<evidence type="ECO:0000256" key="4">
    <source>
        <dbReference type="ARBA" id="ARBA00023242"/>
    </source>
</evidence>
<dbReference type="PANTHER" id="PTHR31344">
    <property type="entry name" value="NUCLEAR PORE COMPLEX PROTEIN NUP205"/>
    <property type="match status" value="1"/>
</dbReference>
<dbReference type="Proteomes" id="UP000269793">
    <property type="component" value="Chromosome V"/>
</dbReference>
<keyword evidence="7" id="KW-1185">Reference proteome</keyword>
<comment type="similarity">
    <text evidence="2">Belongs to the NUP186/NUP192/NUP205 family.</text>
</comment>
<dbReference type="PANTHER" id="PTHR31344:SF0">
    <property type="entry name" value="NUCLEAR PORE COMPLEX PROTEIN NUP205"/>
    <property type="match status" value="1"/>
</dbReference>
<feature type="coiled-coil region" evidence="5">
    <location>
        <begin position="174"/>
        <end position="208"/>
    </location>
</feature>
<dbReference type="InterPro" id="IPR021827">
    <property type="entry name" value="Nup186/Nup192/Nup205"/>
</dbReference>
<dbReference type="Pfam" id="PF11894">
    <property type="entry name" value="Nup192"/>
    <property type="match status" value="1"/>
</dbReference>
<keyword evidence="4" id="KW-0539">Nucleus</keyword>
<name>A0A3G2SBT4_MALR7</name>
<dbReference type="EMBL" id="CP033152">
    <property type="protein sequence ID" value="AYO43777.1"/>
    <property type="molecule type" value="Genomic_DNA"/>
</dbReference>
<dbReference type="OrthoDB" id="2019644at2759"/>
<evidence type="ECO:0000313" key="6">
    <source>
        <dbReference type="EMBL" id="AYO43777.1"/>
    </source>
</evidence>